<evidence type="ECO:0000256" key="6">
    <source>
        <dbReference type="SAM" id="MobiDB-lite"/>
    </source>
</evidence>
<dbReference type="Gene3D" id="1.10.10.10">
    <property type="entry name" value="Winged helix-like DNA-binding domain superfamily/Winged helix DNA-binding domain"/>
    <property type="match status" value="1"/>
</dbReference>
<proteinExistence type="inferred from homology"/>
<dbReference type="InterPro" id="IPR013325">
    <property type="entry name" value="RNA_pol_sigma_r2"/>
</dbReference>
<protein>
    <submittedName>
        <fullName evidence="8">RNA polymerase sigma-70 factor (ECF subfamily)</fullName>
    </submittedName>
</protein>
<dbReference type="PANTHER" id="PTHR43133">
    <property type="entry name" value="RNA POLYMERASE ECF-TYPE SIGMA FACTO"/>
    <property type="match status" value="1"/>
</dbReference>
<dbReference type="InterPro" id="IPR013249">
    <property type="entry name" value="RNA_pol_sigma70_r4_t2"/>
</dbReference>
<evidence type="ECO:0000259" key="7">
    <source>
        <dbReference type="PROSITE" id="PS00622"/>
    </source>
</evidence>
<evidence type="ECO:0000256" key="4">
    <source>
        <dbReference type="ARBA" id="ARBA00023125"/>
    </source>
</evidence>
<evidence type="ECO:0000256" key="3">
    <source>
        <dbReference type="ARBA" id="ARBA00023082"/>
    </source>
</evidence>
<dbReference type="InterPro" id="IPR000792">
    <property type="entry name" value="Tscrpt_reg_LuxR_C"/>
</dbReference>
<keyword evidence="4" id="KW-0238">DNA-binding</keyword>
<dbReference type="InterPro" id="IPR007627">
    <property type="entry name" value="RNA_pol_sigma70_r2"/>
</dbReference>
<dbReference type="NCBIfam" id="TIGR02937">
    <property type="entry name" value="sigma70-ECF"/>
    <property type="match status" value="1"/>
</dbReference>
<dbReference type="SUPFAM" id="SSF88659">
    <property type="entry name" value="Sigma3 and sigma4 domains of RNA polymerase sigma factors"/>
    <property type="match status" value="1"/>
</dbReference>
<comment type="similarity">
    <text evidence="1">Belongs to the sigma-70 factor family. ECF subfamily.</text>
</comment>
<feature type="region of interest" description="Disordered" evidence="6">
    <location>
        <begin position="75"/>
        <end position="94"/>
    </location>
</feature>
<dbReference type="RefSeq" id="WP_184084553.1">
    <property type="nucleotide sequence ID" value="NZ_JACHEK010000002.1"/>
</dbReference>
<keyword evidence="2" id="KW-0805">Transcription regulation</keyword>
<dbReference type="InterPro" id="IPR014284">
    <property type="entry name" value="RNA_pol_sigma-70_dom"/>
</dbReference>
<evidence type="ECO:0000256" key="5">
    <source>
        <dbReference type="ARBA" id="ARBA00023163"/>
    </source>
</evidence>
<dbReference type="InterPro" id="IPR013324">
    <property type="entry name" value="RNA_pol_sigma_r3/r4-like"/>
</dbReference>
<evidence type="ECO:0000256" key="1">
    <source>
        <dbReference type="ARBA" id="ARBA00010641"/>
    </source>
</evidence>
<reference evidence="8 9" key="1">
    <citation type="submission" date="2020-08" db="EMBL/GenBank/DDBJ databases">
        <title>Genomic Encyclopedia of Type Strains, Phase IV (KMG-IV): sequencing the most valuable type-strain genomes for metagenomic binning, comparative biology and taxonomic classification.</title>
        <authorList>
            <person name="Goeker M."/>
        </authorList>
    </citation>
    <scope>NUCLEOTIDE SEQUENCE [LARGE SCALE GENOMIC DNA]</scope>
    <source>
        <strain evidence="8 9">DSM 103733</strain>
    </source>
</reference>
<dbReference type="Proteomes" id="UP000538666">
    <property type="component" value="Unassembled WGS sequence"/>
</dbReference>
<feature type="domain" description="HTH luxR-type" evidence="7">
    <location>
        <begin position="124"/>
        <end position="151"/>
    </location>
</feature>
<dbReference type="PANTHER" id="PTHR43133:SF8">
    <property type="entry name" value="RNA POLYMERASE SIGMA FACTOR HI_1459-RELATED"/>
    <property type="match status" value="1"/>
</dbReference>
<gene>
    <name evidence="8" type="ORF">HNQ77_000840</name>
</gene>
<dbReference type="InterPro" id="IPR036388">
    <property type="entry name" value="WH-like_DNA-bd_sf"/>
</dbReference>
<dbReference type="Pfam" id="PF08281">
    <property type="entry name" value="Sigma70_r4_2"/>
    <property type="match status" value="1"/>
</dbReference>
<dbReference type="Gene3D" id="1.10.1740.10">
    <property type="match status" value="1"/>
</dbReference>
<organism evidence="8 9">
    <name type="scientific">Silvibacterium bohemicum</name>
    <dbReference type="NCBI Taxonomy" id="1577686"/>
    <lineage>
        <taxon>Bacteria</taxon>
        <taxon>Pseudomonadati</taxon>
        <taxon>Acidobacteriota</taxon>
        <taxon>Terriglobia</taxon>
        <taxon>Terriglobales</taxon>
        <taxon>Acidobacteriaceae</taxon>
        <taxon>Silvibacterium</taxon>
    </lineage>
</organism>
<evidence type="ECO:0000313" key="8">
    <source>
        <dbReference type="EMBL" id="MBB6142896.1"/>
    </source>
</evidence>
<evidence type="ECO:0000313" key="9">
    <source>
        <dbReference type="Proteomes" id="UP000538666"/>
    </source>
</evidence>
<dbReference type="AlphaFoldDB" id="A0A841JNG3"/>
<keyword evidence="5" id="KW-0804">Transcription</keyword>
<comment type="caution">
    <text evidence="8">The sequence shown here is derived from an EMBL/GenBank/DDBJ whole genome shotgun (WGS) entry which is preliminary data.</text>
</comment>
<dbReference type="EMBL" id="JACHEK010000002">
    <property type="protein sequence ID" value="MBB6142896.1"/>
    <property type="molecule type" value="Genomic_DNA"/>
</dbReference>
<dbReference type="PROSITE" id="PS00622">
    <property type="entry name" value="HTH_LUXR_1"/>
    <property type="match status" value="1"/>
</dbReference>
<dbReference type="InterPro" id="IPR039425">
    <property type="entry name" value="RNA_pol_sigma-70-like"/>
</dbReference>
<dbReference type="GO" id="GO:0016987">
    <property type="term" value="F:sigma factor activity"/>
    <property type="evidence" value="ECO:0007669"/>
    <property type="project" value="UniProtKB-KW"/>
</dbReference>
<dbReference type="GO" id="GO:0003677">
    <property type="term" value="F:DNA binding"/>
    <property type="evidence" value="ECO:0007669"/>
    <property type="project" value="UniProtKB-KW"/>
</dbReference>
<accession>A0A841JNG3</accession>
<dbReference type="Pfam" id="PF04542">
    <property type="entry name" value="Sigma70_r2"/>
    <property type="match status" value="1"/>
</dbReference>
<sequence>MFDQYRDPLLRYSVSFGVPVPDGEEIVQEVFLSLFRHLQLGRSRQNLRGWIFRVAHNLTLKQRYANKRLPAATQEDADIAAQRTDPRPNPEDACSDAQRQQRLLAVVRALPDVDQSCLRMRAEGLHYREIAGALGISLGSVSMSIARSLGKLIRADQG</sequence>
<evidence type="ECO:0000256" key="2">
    <source>
        <dbReference type="ARBA" id="ARBA00023015"/>
    </source>
</evidence>
<name>A0A841JNG3_9BACT</name>
<dbReference type="GO" id="GO:0006352">
    <property type="term" value="P:DNA-templated transcription initiation"/>
    <property type="evidence" value="ECO:0007669"/>
    <property type="project" value="InterPro"/>
</dbReference>
<keyword evidence="9" id="KW-1185">Reference proteome</keyword>
<dbReference type="SUPFAM" id="SSF88946">
    <property type="entry name" value="Sigma2 domain of RNA polymerase sigma factors"/>
    <property type="match status" value="1"/>
</dbReference>
<keyword evidence="3" id="KW-0731">Sigma factor</keyword>